<keyword evidence="10" id="KW-1185">Reference proteome</keyword>
<gene>
    <name evidence="9" type="ORF">E1269_08160</name>
</gene>
<accession>A0A4R5DNE9</accession>
<dbReference type="RefSeq" id="WP_131893204.1">
    <property type="nucleotide sequence ID" value="NZ_SMKZ01000008.1"/>
</dbReference>
<evidence type="ECO:0000256" key="3">
    <source>
        <dbReference type="ARBA" id="ARBA00022475"/>
    </source>
</evidence>
<dbReference type="AlphaFoldDB" id="A0A4R5DNE9"/>
<dbReference type="PROSITE" id="PS50928">
    <property type="entry name" value="ABC_TM1"/>
    <property type="match status" value="1"/>
</dbReference>
<dbReference type="EMBL" id="SMKZ01000008">
    <property type="protein sequence ID" value="TDE12243.1"/>
    <property type="molecule type" value="Genomic_DNA"/>
</dbReference>
<keyword evidence="4 7" id="KW-0812">Transmembrane</keyword>
<dbReference type="Pfam" id="PF00528">
    <property type="entry name" value="BPD_transp_1"/>
    <property type="match status" value="1"/>
</dbReference>
<reference evidence="9 10" key="1">
    <citation type="submission" date="2019-03" db="EMBL/GenBank/DDBJ databases">
        <title>Draft genome sequences of novel Actinobacteria.</title>
        <authorList>
            <person name="Sahin N."/>
            <person name="Ay H."/>
            <person name="Saygin H."/>
        </authorList>
    </citation>
    <scope>NUCLEOTIDE SEQUENCE [LARGE SCALE GENOMIC DNA]</scope>
    <source>
        <strain evidence="9 10">5K138</strain>
    </source>
</reference>
<dbReference type="SUPFAM" id="SSF161098">
    <property type="entry name" value="MetI-like"/>
    <property type="match status" value="1"/>
</dbReference>
<keyword evidence="6 7" id="KW-0472">Membrane</keyword>
<dbReference type="GO" id="GO:0055085">
    <property type="term" value="P:transmembrane transport"/>
    <property type="evidence" value="ECO:0007669"/>
    <property type="project" value="InterPro"/>
</dbReference>
<keyword evidence="2 7" id="KW-0813">Transport</keyword>
<evidence type="ECO:0000313" key="10">
    <source>
        <dbReference type="Proteomes" id="UP000294739"/>
    </source>
</evidence>
<evidence type="ECO:0000256" key="5">
    <source>
        <dbReference type="ARBA" id="ARBA00022989"/>
    </source>
</evidence>
<evidence type="ECO:0000256" key="4">
    <source>
        <dbReference type="ARBA" id="ARBA00022692"/>
    </source>
</evidence>
<dbReference type="PANTHER" id="PTHR43744:SF12">
    <property type="entry name" value="ABC TRANSPORTER PERMEASE PROTEIN MG189-RELATED"/>
    <property type="match status" value="1"/>
</dbReference>
<comment type="subcellular location">
    <subcellularLocation>
        <location evidence="1 7">Cell membrane</location>
        <topology evidence="1 7">Multi-pass membrane protein</topology>
    </subcellularLocation>
</comment>
<dbReference type="Proteomes" id="UP000294739">
    <property type="component" value="Unassembled WGS sequence"/>
</dbReference>
<dbReference type="Gene3D" id="1.10.3720.10">
    <property type="entry name" value="MetI-like"/>
    <property type="match status" value="1"/>
</dbReference>
<feature type="transmembrane region" description="Helical" evidence="7">
    <location>
        <begin position="182"/>
        <end position="204"/>
    </location>
</feature>
<feature type="transmembrane region" description="Helical" evidence="7">
    <location>
        <begin position="239"/>
        <end position="260"/>
    </location>
</feature>
<feature type="transmembrane region" description="Helical" evidence="7">
    <location>
        <begin position="71"/>
        <end position="97"/>
    </location>
</feature>
<dbReference type="InParanoid" id="A0A4R5DNE9"/>
<dbReference type="InterPro" id="IPR000515">
    <property type="entry name" value="MetI-like"/>
</dbReference>
<evidence type="ECO:0000256" key="2">
    <source>
        <dbReference type="ARBA" id="ARBA00022448"/>
    </source>
</evidence>
<protein>
    <submittedName>
        <fullName evidence="9">Carbohydrate ABC transporter permease</fullName>
    </submittedName>
</protein>
<proteinExistence type="inferred from homology"/>
<dbReference type="CDD" id="cd06261">
    <property type="entry name" value="TM_PBP2"/>
    <property type="match status" value="1"/>
</dbReference>
<feature type="transmembrane region" description="Helical" evidence="7">
    <location>
        <begin position="12"/>
        <end position="33"/>
    </location>
</feature>
<evidence type="ECO:0000256" key="1">
    <source>
        <dbReference type="ARBA" id="ARBA00004651"/>
    </source>
</evidence>
<dbReference type="GO" id="GO:0005886">
    <property type="term" value="C:plasma membrane"/>
    <property type="evidence" value="ECO:0007669"/>
    <property type="project" value="UniProtKB-SubCell"/>
</dbReference>
<evidence type="ECO:0000313" key="9">
    <source>
        <dbReference type="EMBL" id="TDE12243.1"/>
    </source>
</evidence>
<evidence type="ECO:0000256" key="7">
    <source>
        <dbReference type="RuleBase" id="RU363032"/>
    </source>
</evidence>
<comment type="similarity">
    <text evidence="7">Belongs to the binding-protein-dependent transport system permease family.</text>
</comment>
<feature type="transmembrane region" description="Helical" evidence="7">
    <location>
        <begin position="109"/>
        <end position="131"/>
    </location>
</feature>
<evidence type="ECO:0000259" key="8">
    <source>
        <dbReference type="PROSITE" id="PS50928"/>
    </source>
</evidence>
<evidence type="ECO:0000256" key="6">
    <source>
        <dbReference type="ARBA" id="ARBA00023136"/>
    </source>
</evidence>
<sequence>MRSAPNPLARTASYTFLILVCAVTVVPLLYMGALSLQTEAETLAANPVLWPESPQWGNYAELFERAPFGNFIVNSLIVAGGITLAHLVFDPLVGYVFAKFRFPLRNTLFIALLATMMIPLFVRMIPLYVMMSNLGWLDTHQALIVPFLMDAFGIFLMRQFIQPIPDDLIHAARIDGASELRIYARVILPQVKPALAVLGLFTFVHQWNEFLWPLVATSSEEMRTIPVGLALFKQEYFTLWHLTAAGSVILFVPTVLIFLFSQRYFVRGITLSGLK</sequence>
<dbReference type="PANTHER" id="PTHR43744">
    <property type="entry name" value="ABC TRANSPORTER PERMEASE PROTEIN MG189-RELATED-RELATED"/>
    <property type="match status" value="1"/>
</dbReference>
<feature type="domain" description="ABC transmembrane type-1" evidence="8">
    <location>
        <begin position="72"/>
        <end position="261"/>
    </location>
</feature>
<comment type="caution">
    <text evidence="9">The sequence shown here is derived from an EMBL/GenBank/DDBJ whole genome shotgun (WGS) entry which is preliminary data.</text>
</comment>
<organism evidence="9 10">
    <name type="scientific">Jiangella asiatica</name>
    <dbReference type="NCBI Taxonomy" id="2530372"/>
    <lineage>
        <taxon>Bacteria</taxon>
        <taxon>Bacillati</taxon>
        <taxon>Actinomycetota</taxon>
        <taxon>Actinomycetes</taxon>
        <taxon>Jiangellales</taxon>
        <taxon>Jiangellaceae</taxon>
        <taxon>Jiangella</taxon>
    </lineage>
</organism>
<keyword evidence="3" id="KW-1003">Cell membrane</keyword>
<feature type="transmembrane region" description="Helical" evidence="7">
    <location>
        <begin position="143"/>
        <end position="161"/>
    </location>
</feature>
<dbReference type="OrthoDB" id="2063054at2"/>
<dbReference type="InterPro" id="IPR035906">
    <property type="entry name" value="MetI-like_sf"/>
</dbReference>
<keyword evidence="5 7" id="KW-1133">Transmembrane helix</keyword>
<name>A0A4R5DNE9_9ACTN</name>